<evidence type="ECO:0000313" key="2">
    <source>
        <dbReference type="Proteomes" id="UP000238358"/>
    </source>
</evidence>
<dbReference type="AlphaFoldDB" id="A0A2S0M8R4"/>
<gene>
    <name evidence="1" type="ORF">C6Y28_09415</name>
</gene>
<evidence type="ECO:0000313" key="1">
    <source>
        <dbReference type="EMBL" id="AVO27817.1"/>
    </source>
</evidence>
<dbReference type="EMBL" id="CP027569">
    <property type="protein sequence ID" value="AVO27817.1"/>
    <property type="molecule type" value="Genomic_DNA"/>
</dbReference>
<sequence length="243" mass="26550">MAYDTEKKLEDLILRAVRQVLAEQSPAKRRLYVVFADAFDCRCVNFLRSLSPADDVTVLVDEIQAEQVRCDIEQACPFASVVLTSQARSLPLTDSLTVYPVASRDFVVKAALGLADTFAARWLARCFAAGSAVHLQLSGLARFTGREPAAYVGQILGYYRKLLEYGITIGPQLPDRKTGEQPVPQAAPVKGTTPVVACQDKVLTAADLYPYDKGTVLLVGEHTVVTSFAREAALSRGIEIRRT</sequence>
<dbReference type="OrthoDB" id="1987139at2"/>
<organism evidence="1 2">
    <name type="scientific">Megasphaera elsdenii</name>
    <dbReference type="NCBI Taxonomy" id="907"/>
    <lineage>
        <taxon>Bacteria</taxon>
        <taxon>Bacillati</taxon>
        <taxon>Bacillota</taxon>
        <taxon>Negativicutes</taxon>
        <taxon>Veillonellales</taxon>
        <taxon>Veillonellaceae</taxon>
        <taxon>Megasphaera</taxon>
    </lineage>
</organism>
<name>A0A2S0M8R4_MEGEL</name>
<dbReference type="Proteomes" id="UP000238358">
    <property type="component" value="Chromosome"/>
</dbReference>
<proteinExistence type="predicted"/>
<accession>A0A2S0M8R4</accession>
<reference evidence="1 2" key="1">
    <citation type="journal article" date="2018" name="Genome Announc.">
        <title>Complete genomes of two Megasphaera elsdenii strains, NCIMB 702410 and ATCC 25940.</title>
        <authorList>
            <person name="Hatmaker E.A."/>
            <person name="O'Dell K."/>
            <person name="Riley L.A."/>
            <person name="Klingeman D.M."/>
            <person name="Guss A.M."/>
        </authorList>
    </citation>
    <scope>NUCLEOTIDE SEQUENCE [LARGE SCALE GENOMIC DNA]</scope>
    <source>
        <strain evidence="1 2">NCIMB702410</strain>
    </source>
</reference>
<dbReference type="RefSeq" id="WP_027895245.1">
    <property type="nucleotide sequence ID" value="NZ_CP027569.1"/>
</dbReference>
<protein>
    <submittedName>
        <fullName evidence="1">Uncharacterized protein</fullName>
    </submittedName>
</protein>